<evidence type="ECO:0000313" key="2">
    <source>
        <dbReference type="EMBL" id="GFQ88532.1"/>
    </source>
</evidence>
<evidence type="ECO:0000256" key="1">
    <source>
        <dbReference type="SAM" id="MobiDB-lite"/>
    </source>
</evidence>
<name>A0A8X6I6H9_TRICU</name>
<dbReference type="EMBL" id="BMAO01023405">
    <property type="protein sequence ID" value="GFQ88532.1"/>
    <property type="molecule type" value="Genomic_DNA"/>
</dbReference>
<dbReference type="Proteomes" id="UP000887116">
    <property type="component" value="Unassembled WGS sequence"/>
</dbReference>
<feature type="non-terminal residue" evidence="2">
    <location>
        <position position="1"/>
    </location>
</feature>
<sequence length="121" mass="13556">VVPVNVREKNGNHLNLSQVDITKLIDASESEKLPEIENHTSDEIENESSDTDFDINNQQMNYKESIHSKNRAIKWKLNSLPHSSSSTANNIIKSTPGVTKYATGRVTDIEIAFEVIFNSTI</sequence>
<evidence type="ECO:0000313" key="3">
    <source>
        <dbReference type="Proteomes" id="UP000887116"/>
    </source>
</evidence>
<organism evidence="2 3">
    <name type="scientific">Trichonephila clavata</name>
    <name type="common">Joro spider</name>
    <name type="synonym">Nephila clavata</name>
    <dbReference type="NCBI Taxonomy" id="2740835"/>
    <lineage>
        <taxon>Eukaryota</taxon>
        <taxon>Metazoa</taxon>
        <taxon>Ecdysozoa</taxon>
        <taxon>Arthropoda</taxon>
        <taxon>Chelicerata</taxon>
        <taxon>Arachnida</taxon>
        <taxon>Araneae</taxon>
        <taxon>Araneomorphae</taxon>
        <taxon>Entelegynae</taxon>
        <taxon>Araneoidea</taxon>
        <taxon>Nephilidae</taxon>
        <taxon>Trichonephila</taxon>
    </lineage>
</organism>
<reference evidence="2" key="1">
    <citation type="submission" date="2020-07" db="EMBL/GenBank/DDBJ databases">
        <title>Multicomponent nature underlies the extraordinary mechanical properties of spider dragline silk.</title>
        <authorList>
            <person name="Kono N."/>
            <person name="Nakamura H."/>
            <person name="Mori M."/>
            <person name="Yoshida Y."/>
            <person name="Ohtoshi R."/>
            <person name="Malay A.D."/>
            <person name="Moran D.A.P."/>
            <person name="Tomita M."/>
            <person name="Numata K."/>
            <person name="Arakawa K."/>
        </authorList>
    </citation>
    <scope>NUCLEOTIDE SEQUENCE</scope>
</reference>
<protein>
    <submittedName>
        <fullName evidence="2">Uncharacterized protein</fullName>
    </submittedName>
</protein>
<feature type="compositionally biased region" description="Basic and acidic residues" evidence="1">
    <location>
        <begin position="30"/>
        <end position="42"/>
    </location>
</feature>
<gene>
    <name evidence="2" type="ORF">TNCT_387541</name>
</gene>
<feature type="compositionally biased region" description="Acidic residues" evidence="1">
    <location>
        <begin position="43"/>
        <end position="53"/>
    </location>
</feature>
<proteinExistence type="predicted"/>
<accession>A0A8X6I6H9</accession>
<feature type="region of interest" description="Disordered" evidence="1">
    <location>
        <begin position="30"/>
        <end position="53"/>
    </location>
</feature>
<keyword evidence="3" id="KW-1185">Reference proteome</keyword>
<dbReference type="AlphaFoldDB" id="A0A8X6I6H9"/>
<comment type="caution">
    <text evidence="2">The sequence shown here is derived from an EMBL/GenBank/DDBJ whole genome shotgun (WGS) entry which is preliminary data.</text>
</comment>